<protein>
    <submittedName>
        <fullName evidence="1">Uncharacterized protein</fullName>
    </submittedName>
</protein>
<reference evidence="1" key="2">
    <citation type="submission" date="2021-07" db="EMBL/GenBank/DDBJ databases">
        <authorList>
            <person name="Fletcher K."/>
        </authorList>
    </citation>
    <scope>NUCLEOTIDE SEQUENCE</scope>
    <source>
        <strain evidence="1">SF5</strain>
    </source>
</reference>
<gene>
    <name evidence="1" type="ORF">CCR75_004868</name>
    <name evidence="2" type="ORF">CCR75_008479</name>
</gene>
<dbReference type="Proteomes" id="UP000294530">
    <property type="component" value="Unassembled WGS sequence"/>
</dbReference>
<dbReference type="EMBL" id="SHOA02000012">
    <property type="protein sequence ID" value="TDH72457.1"/>
    <property type="molecule type" value="Genomic_DNA"/>
</dbReference>
<proteinExistence type="predicted"/>
<dbReference type="KEGG" id="blac:94348625"/>
<accession>A0A976IIL3</accession>
<dbReference type="Gene3D" id="1.25.40.540">
    <property type="entry name" value="TAP42-like family"/>
    <property type="match status" value="1"/>
</dbReference>
<dbReference type="OrthoDB" id="10261753at2759"/>
<dbReference type="GO" id="GO:0009966">
    <property type="term" value="P:regulation of signal transduction"/>
    <property type="evidence" value="ECO:0007669"/>
    <property type="project" value="InterPro"/>
</dbReference>
<evidence type="ECO:0000313" key="3">
    <source>
        <dbReference type="Proteomes" id="UP000294530"/>
    </source>
</evidence>
<evidence type="ECO:0000313" key="1">
    <source>
        <dbReference type="EMBL" id="TDH72457.1"/>
    </source>
</evidence>
<dbReference type="AlphaFoldDB" id="A0A976IIL3"/>
<reference evidence="1 3" key="1">
    <citation type="journal article" date="2021" name="Genome Biol.">
        <title>AFLAP: assembly-free linkage analysis pipeline using k-mers from genome sequencing data.</title>
        <authorList>
            <person name="Fletcher K."/>
            <person name="Zhang L."/>
            <person name="Gil J."/>
            <person name="Han R."/>
            <person name="Cavanaugh K."/>
            <person name="Michelmore R."/>
        </authorList>
    </citation>
    <scope>NUCLEOTIDE SEQUENCE [LARGE SCALE GENOMIC DNA]</scope>
    <source>
        <strain evidence="1 3">SF5</strain>
    </source>
</reference>
<dbReference type="EMBL" id="SHOA02000012">
    <property type="protein sequence ID" value="TDH72660.1"/>
    <property type="molecule type" value="Genomic_DNA"/>
</dbReference>
<dbReference type="RefSeq" id="XP_067821956.1">
    <property type="nucleotide sequence ID" value="XM_067962954.1"/>
</dbReference>
<comment type="caution">
    <text evidence="1">The sequence shown here is derived from an EMBL/GenBank/DDBJ whole genome shotgun (WGS) entry which is preliminary data.</text>
</comment>
<name>A0A976IIL3_BRELC</name>
<sequence>MTSLPDCVSFVEAYDHFMSIESPSSNLSDSSTKASQEQLIATILYMKKCIQQRQIDGMLSANERLFELQNAQLYALCVEYYLDILIPKQTFFPASIKRAHACRPTRQHAQRRLPSPIFSRSRCIINEVFGRAESVGLLTETKRREQYERLENNQLSLSRDEKIQGFKLQRELGEKLH</sequence>
<organism evidence="1 3">
    <name type="scientific">Bremia lactucae</name>
    <name type="common">Lettuce downy mildew</name>
    <dbReference type="NCBI Taxonomy" id="4779"/>
    <lineage>
        <taxon>Eukaryota</taxon>
        <taxon>Sar</taxon>
        <taxon>Stramenopiles</taxon>
        <taxon>Oomycota</taxon>
        <taxon>Peronosporomycetes</taxon>
        <taxon>Peronosporales</taxon>
        <taxon>Peronosporaceae</taxon>
        <taxon>Bremia</taxon>
    </lineage>
</organism>
<keyword evidence="3" id="KW-1185">Reference proteome</keyword>
<dbReference type="Pfam" id="PF04177">
    <property type="entry name" value="TAP42"/>
    <property type="match status" value="1"/>
</dbReference>
<evidence type="ECO:0000313" key="2">
    <source>
        <dbReference type="EMBL" id="TDH72660.1"/>
    </source>
</evidence>
<dbReference type="InterPro" id="IPR038511">
    <property type="entry name" value="TAP42/TAP46-like_sf"/>
</dbReference>
<dbReference type="InterPro" id="IPR007304">
    <property type="entry name" value="TAP46-like"/>
</dbReference>
<dbReference type="GeneID" id="94348625"/>